<dbReference type="OrthoDB" id="5313204at2759"/>
<feature type="compositionally biased region" description="Basic and acidic residues" evidence="1">
    <location>
        <begin position="20"/>
        <end position="40"/>
    </location>
</feature>
<comment type="caution">
    <text evidence="2">The sequence shown here is derived from an EMBL/GenBank/DDBJ whole genome shotgun (WGS) entry which is preliminary data.</text>
</comment>
<gene>
    <name evidence="2" type="ORF">B0A55_07287</name>
</gene>
<reference evidence="2 3" key="1">
    <citation type="submission" date="2017-03" db="EMBL/GenBank/DDBJ databases">
        <title>Genomes of endolithic fungi from Antarctica.</title>
        <authorList>
            <person name="Coleine C."/>
            <person name="Masonjones S."/>
            <person name="Stajich J.E."/>
        </authorList>
    </citation>
    <scope>NUCLEOTIDE SEQUENCE [LARGE SCALE GENOMIC DNA]</scope>
    <source>
        <strain evidence="2 3">CCFEE 5184</strain>
    </source>
</reference>
<sequence>MKDANPNYDEFHDEEDVDDETHRHLQREMQKAEENHEEPYGKQGSFLNKLIMHGNKKTEEEMARESALSGENKKPGVGGGASAGAASSGSGTQTSSSANKNFYGSEKEKAKQEDEGDGKAAARRVAMVALRT</sequence>
<feature type="compositionally biased region" description="Basic and acidic residues" evidence="1">
    <location>
        <begin position="105"/>
        <end position="120"/>
    </location>
</feature>
<feature type="region of interest" description="Disordered" evidence="1">
    <location>
        <begin position="1"/>
        <end position="132"/>
    </location>
</feature>
<evidence type="ECO:0000313" key="3">
    <source>
        <dbReference type="Proteomes" id="UP000309340"/>
    </source>
</evidence>
<dbReference type="AlphaFoldDB" id="A0A4U0WR85"/>
<organism evidence="2 3">
    <name type="scientific">Friedmanniomyces simplex</name>
    <dbReference type="NCBI Taxonomy" id="329884"/>
    <lineage>
        <taxon>Eukaryota</taxon>
        <taxon>Fungi</taxon>
        <taxon>Dikarya</taxon>
        <taxon>Ascomycota</taxon>
        <taxon>Pezizomycotina</taxon>
        <taxon>Dothideomycetes</taxon>
        <taxon>Dothideomycetidae</taxon>
        <taxon>Mycosphaerellales</taxon>
        <taxon>Teratosphaeriaceae</taxon>
        <taxon>Friedmanniomyces</taxon>
    </lineage>
</organism>
<protein>
    <submittedName>
        <fullName evidence="2">Uncharacterized protein</fullName>
    </submittedName>
</protein>
<feature type="compositionally biased region" description="Low complexity" evidence="1">
    <location>
        <begin position="123"/>
        <end position="132"/>
    </location>
</feature>
<evidence type="ECO:0000313" key="2">
    <source>
        <dbReference type="EMBL" id="TKA65621.1"/>
    </source>
</evidence>
<keyword evidence="3" id="KW-1185">Reference proteome</keyword>
<name>A0A4U0WR85_9PEZI</name>
<evidence type="ECO:0000256" key="1">
    <source>
        <dbReference type="SAM" id="MobiDB-lite"/>
    </source>
</evidence>
<feature type="compositionally biased region" description="Low complexity" evidence="1">
    <location>
        <begin position="83"/>
        <end position="98"/>
    </location>
</feature>
<proteinExistence type="predicted"/>
<dbReference type="Proteomes" id="UP000309340">
    <property type="component" value="Unassembled WGS sequence"/>
</dbReference>
<dbReference type="EMBL" id="NAJQ01000718">
    <property type="protein sequence ID" value="TKA65621.1"/>
    <property type="molecule type" value="Genomic_DNA"/>
</dbReference>
<accession>A0A4U0WR85</accession>